<dbReference type="AlphaFoldDB" id="A0A562QMM5"/>
<proteinExistence type="predicted"/>
<dbReference type="Gene3D" id="1.25.10.90">
    <property type="match status" value="1"/>
</dbReference>
<dbReference type="RefSeq" id="WP_144449662.1">
    <property type="nucleotide sequence ID" value="NZ_VLKZ01000003.1"/>
</dbReference>
<dbReference type="Pfam" id="PF08713">
    <property type="entry name" value="DNA_alkylation"/>
    <property type="match status" value="1"/>
</dbReference>
<dbReference type="PANTHER" id="PTHR41291">
    <property type="entry name" value="DNA ALKYLATION REPAIR PROTEIN"/>
    <property type="match status" value="1"/>
</dbReference>
<dbReference type="Proteomes" id="UP000315711">
    <property type="component" value="Unassembled WGS sequence"/>
</dbReference>
<evidence type="ECO:0000313" key="2">
    <source>
        <dbReference type="Proteomes" id="UP000315711"/>
    </source>
</evidence>
<reference evidence="1 2" key="1">
    <citation type="journal article" date="2015" name="Stand. Genomic Sci.">
        <title>Genomic Encyclopedia of Bacterial and Archaeal Type Strains, Phase III: the genomes of soil and plant-associated and newly described type strains.</title>
        <authorList>
            <person name="Whitman W.B."/>
            <person name="Woyke T."/>
            <person name="Klenk H.P."/>
            <person name="Zhou Y."/>
            <person name="Lilburn T.G."/>
            <person name="Beck B.J."/>
            <person name="De Vos P."/>
            <person name="Vandamme P."/>
            <person name="Eisen J.A."/>
            <person name="Garrity G."/>
            <person name="Hugenholtz P."/>
            <person name="Kyrpides N.C."/>
        </authorList>
    </citation>
    <scope>NUCLEOTIDE SEQUENCE [LARGE SCALE GENOMIC DNA]</scope>
    <source>
        <strain evidence="1 2">CGMCC 1.10116</strain>
    </source>
</reference>
<dbReference type="CDD" id="cd06561">
    <property type="entry name" value="AlkD_like"/>
    <property type="match status" value="1"/>
</dbReference>
<dbReference type="OrthoDB" id="9801369at2"/>
<dbReference type="PANTHER" id="PTHR41291:SF1">
    <property type="entry name" value="DNA ALKYLATION REPAIR PROTEIN"/>
    <property type="match status" value="1"/>
</dbReference>
<evidence type="ECO:0000313" key="1">
    <source>
        <dbReference type="EMBL" id="TWI57989.1"/>
    </source>
</evidence>
<dbReference type="EMBL" id="VLKZ01000003">
    <property type="protein sequence ID" value="TWI57989.1"/>
    <property type="molecule type" value="Genomic_DNA"/>
</dbReference>
<name>A0A562QMM5_9BACI</name>
<protein>
    <submittedName>
        <fullName evidence="1">3-methyladenine DNA glycosylase AlkD</fullName>
    </submittedName>
</protein>
<dbReference type="SUPFAM" id="SSF48371">
    <property type="entry name" value="ARM repeat"/>
    <property type="match status" value="1"/>
</dbReference>
<gene>
    <name evidence="1" type="ORF">IQ10_01320</name>
</gene>
<comment type="caution">
    <text evidence="1">The sequence shown here is derived from an EMBL/GenBank/DDBJ whole genome shotgun (WGS) entry which is preliminary data.</text>
</comment>
<dbReference type="InterPro" id="IPR016024">
    <property type="entry name" value="ARM-type_fold"/>
</dbReference>
<organism evidence="1 2">
    <name type="scientific">Halalkalibacter nanhaiisediminis</name>
    <dbReference type="NCBI Taxonomy" id="688079"/>
    <lineage>
        <taxon>Bacteria</taxon>
        <taxon>Bacillati</taxon>
        <taxon>Bacillota</taxon>
        <taxon>Bacilli</taxon>
        <taxon>Bacillales</taxon>
        <taxon>Bacillaceae</taxon>
        <taxon>Halalkalibacter</taxon>
    </lineage>
</organism>
<accession>A0A562QMM5</accession>
<sequence>MNLTELMNELESLGSEQTRKTFIRHGAKEPFFGVKIGDLKKFVKHVKKDQELALALYETGNHDAMYLAGLAVDPKKLSKEMLQKWVEDAYWYMLSEYTVAGVAAESPFALELAREWISSDNEMIATAGWGTYANYVTITEDDKLDLNEIRSYLDHIRHHIHDSPNRVRYDMNQFVIAVGSYVDILYDEAKSVAEAVGKVHVDVGQTACKVPLATDYIEKVIQRRKPGTKKKTSRC</sequence>
<keyword evidence="2" id="KW-1185">Reference proteome</keyword>
<dbReference type="InterPro" id="IPR014825">
    <property type="entry name" value="DNA_alkylation"/>
</dbReference>